<keyword evidence="2" id="KW-0800">Toxin</keyword>
<evidence type="ECO:0000259" key="9">
    <source>
        <dbReference type="PROSITE" id="PS50188"/>
    </source>
</evidence>
<dbReference type="InterPro" id="IPR003879">
    <property type="entry name" value="Butyrophylin_SPRY"/>
</dbReference>
<keyword evidence="4 7" id="KW-0863">Zinc-finger</keyword>
<dbReference type="Gene3D" id="3.30.160.60">
    <property type="entry name" value="Classic Zinc Finger"/>
    <property type="match status" value="1"/>
</dbReference>
<dbReference type="SUPFAM" id="SSF57845">
    <property type="entry name" value="B-box zinc-binding domain"/>
    <property type="match status" value="1"/>
</dbReference>
<keyword evidence="11" id="KW-1185">Reference proteome</keyword>
<dbReference type="InterPro" id="IPR003877">
    <property type="entry name" value="SPRY_dom"/>
</dbReference>
<dbReference type="SUPFAM" id="SSF57850">
    <property type="entry name" value="RING/U-box"/>
    <property type="match status" value="1"/>
</dbReference>
<sequence>MATSGEKTALGELSQEATCPLCLDFFKQPMGLSCGHNFCDCLAQLGGAQRLPQPALANVVCLVKRLRLSEGAQEESSGQPLCQEHRQPLQSFCSSEKSLLCPGCLEGHQGHPILALSEAAQQYKVGTNSLGHSISSLGGQAQGSPKAHKGYQVKKWQRRTRLFFGSERGEGGGDQLSVARLLMGPCLPLRAPSRASRLQQLIAQTERKCRQPDGEFLQVGEPSLASRGAEGLWGGRRSPLQGQHPLLSSPLSGHPGHRRQVGAILPFPTPVSVGGLFQECPDVPGRFDREFCVLGSEGFTTGWHWWEVSVQGDYNSTVRGKACWAIGVAKESIRRKGSFQLSPQEGIWAVGRAVGGKTVAFSKVPQILYSSWPRLRVRLDCEAKEVEFLDAETEASLHTFRMWPFPGETLWPFFYLGQVGVTLSM</sequence>
<evidence type="ECO:0000313" key="10">
    <source>
        <dbReference type="Ensembl" id="ENSNNAP00000003856.1"/>
    </source>
</evidence>
<evidence type="ECO:0000259" key="8">
    <source>
        <dbReference type="PROSITE" id="PS50119"/>
    </source>
</evidence>
<protein>
    <submittedName>
        <fullName evidence="10">Uncharacterized protein</fullName>
    </submittedName>
</protein>
<dbReference type="InterPro" id="IPR050143">
    <property type="entry name" value="TRIM/RBCC"/>
</dbReference>
<dbReference type="InterPro" id="IPR013083">
    <property type="entry name" value="Znf_RING/FYVE/PHD"/>
</dbReference>
<dbReference type="OrthoDB" id="654191at2759"/>
<comment type="similarity">
    <text evidence="1">Belongs to the ohanin/vespryn family.</text>
</comment>
<comment type="function">
    <text evidence="6">Neurotoxin that produces dose-dependent hypolocomotion and hyperalgesia in mice. May directly act on the central nervous system, as it is 6500-fold more potent when administered intracerebroventricularly than intraperitoneal.</text>
</comment>
<feature type="domain" description="B30.2/SPRY" evidence="9">
    <location>
        <begin position="231"/>
        <end position="425"/>
    </location>
</feature>
<dbReference type="InterPro" id="IPR043136">
    <property type="entry name" value="B30.2/SPRY_sf"/>
</dbReference>
<dbReference type="PANTHER" id="PTHR24103">
    <property type="entry name" value="E3 UBIQUITIN-PROTEIN LIGASE TRIM"/>
    <property type="match status" value="1"/>
</dbReference>
<keyword evidence="3" id="KW-0479">Metal-binding</keyword>
<dbReference type="SMART" id="SM00336">
    <property type="entry name" value="BBOX"/>
    <property type="match status" value="1"/>
</dbReference>
<evidence type="ECO:0000256" key="4">
    <source>
        <dbReference type="ARBA" id="ARBA00022771"/>
    </source>
</evidence>
<dbReference type="Pfam" id="PF00643">
    <property type="entry name" value="zf-B_box"/>
    <property type="match status" value="1"/>
</dbReference>
<dbReference type="PRINTS" id="PR01407">
    <property type="entry name" value="BUTYPHLNCDUF"/>
</dbReference>
<proteinExistence type="inferred from homology"/>
<dbReference type="SUPFAM" id="SSF49899">
    <property type="entry name" value="Concanavalin A-like lectins/glucanases"/>
    <property type="match status" value="1"/>
</dbReference>
<dbReference type="GO" id="GO:0008270">
    <property type="term" value="F:zinc ion binding"/>
    <property type="evidence" value="ECO:0007669"/>
    <property type="project" value="UniProtKB-KW"/>
</dbReference>
<dbReference type="InterPro" id="IPR013320">
    <property type="entry name" value="ConA-like_dom_sf"/>
</dbReference>
<dbReference type="SMART" id="SM00449">
    <property type="entry name" value="SPRY"/>
    <property type="match status" value="1"/>
</dbReference>
<keyword evidence="2" id="KW-0528">Neurotoxin</keyword>
<dbReference type="InterPro" id="IPR001870">
    <property type="entry name" value="B30.2/SPRY"/>
</dbReference>
<dbReference type="Ensembl" id="ENSNNAT00000004035.1">
    <property type="protein sequence ID" value="ENSNNAP00000003856.1"/>
    <property type="gene ID" value="ENSNNAG00000002624.1"/>
</dbReference>
<evidence type="ECO:0000256" key="7">
    <source>
        <dbReference type="PROSITE-ProRule" id="PRU00024"/>
    </source>
</evidence>
<feature type="domain" description="B box-type" evidence="8">
    <location>
        <begin position="77"/>
        <end position="116"/>
    </location>
</feature>
<name>A0A8C6VKX1_NAJNA</name>
<dbReference type="Proteomes" id="UP000694559">
    <property type="component" value="Unplaced"/>
</dbReference>
<organism evidence="10 11">
    <name type="scientific">Naja naja</name>
    <name type="common">Indian cobra</name>
    <dbReference type="NCBI Taxonomy" id="35670"/>
    <lineage>
        <taxon>Eukaryota</taxon>
        <taxon>Metazoa</taxon>
        <taxon>Chordata</taxon>
        <taxon>Craniata</taxon>
        <taxon>Vertebrata</taxon>
        <taxon>Euteleostomi</taxon>
        <taxon>Lepidosauria</taxon>
        <taxon>Squamata</taxon>
        <taxon>Bifurcata</taxon>
        <taxon>Unidentata</taxon>
        <taxon>Episquamata</taxon>
        <taxon>Toxicofera</taxon>
        <taxon>Serpentes</taxon>
        <taxon>Colubroidea</taxon>
        <taxon>Elapidae</taxon>
        <taxon>Elapinae</taxon>
        <taxon>Naja</taxon>
    </lineage>
</organism>
<accession>A0A8C6VKX1</accession>
<evidence type="ECO:0000256" key="2">
    <source>
        <dbReference type="ARBA" id="ARBA00022699"/>
    </source>
</evidence>
<dbReference type="GeneTree" id="ENSGT01030000234669"/>
<evidence type="ECO:0000256" key="3">
    <source>
        <dbReference type="ARBA" id="ARBA00022723"/>
    </source>
</evidence>
<dbReference type="PROSITE" id="PS50119">
    <property type="entry name" value="ZF_BBOX"/>
    <property type="match status" value="1"/>
</dbReference>
<evidence type="ECO:0000313" key="11">
    <source>
        <dbReference type="Proteomes" id="UP000694559"/>
    </source>
</evidence>
<dbReference type="InterPro" id="IPR000315">
    <property type="entry name" value="Znf_B-box"/>
</dbReference>
<evidence type="ECO:0000256" key="1">
    <source>
        <dbReference type="ARBA" id="ARBA00009651"/>
    </source>
</evidence>
<reference evidence="10" key="2">
    <citation type="submission" date="2025-09" db="UniProtKB">
        <authorList>
            <consortium name="Ensembl"/>
        </authorList>
    </citation>
    <scope>IDENTIFICATION</scope>
</reference>
<dbReference type="PROSITE" id="PS50188">
    <property type="entry name" value="B302_SPRY"/>
    <property type="match status" value="1"/>
</dbReference>
<dbReference type="Pfam" id="PF00622">
    <property type="entry name" value="SPRY"/>
    <property type="match status" value="1"/>
</dbReference>
<keyword evidence="5" id="KW-0862">Zinc</keyword>
<dbReference type="Pfam" id="PF15227">
    <property type="entry name" value="zf-C3HC4_4"/>
    <property type="match status" value="1"/>
</dbReference>
<reference evidence="10" key="1">
    <citation type="submission" date="2025-08" db="UniProtKB">
        <authorList>
            <consortium name="Ensembl"/>
        </authorList>
    </citation>
    <scope>IDENTIFICATION</scope>
</reference>
<evidence type="ECO:0000256" key="6">
    <source>
        <dbReference type="ARBA" id="ARBA00034460"/>
    </source>
</evidence>
<dbReference type="Gene3D" id="3.30.40.10">
    <property type="entry name" value="Zinc/RING finger domain, C3HC4 (zinc finger)"/>
    <property type="match status" value="1"/>
</dbReference>
<dbReference type="AlphaFoldDB" id="A0A8C6VKX1"/>
<evidence type="ECO:0000256" key="5">
    <source>
        <dbReference type="ARBA" id="ARBA00022833"/>
    </source>
</evidence>
<dbReference type="Gene3D" id="2.60.120.920">
    <property type="match status" value="1"/>
</dbReference>